<dbReference type="Pfam" id="PF00005">
    <property type="entry name" value="ABC_tran"/>
    <property type="match status" value="1"/>
</dbReference>
<comment type="caution">
    <text evidence="5">The sequence shown here is derived from an EMBL/GenBank/DDBJ whole genome shotgun (WGS) entry which is preliminary data.</text>
</comment>
<protein>
    <submittedName>
        <fullName evidence="5">ABC transporter ATP-binding protein</fullName>
    </submittedName>
</protein>
<dbReference type="SMART" id="SM00382">
    <property type="entry name" value="AAA"/>
    <property type="match status" value="1"/>
</dbReference>
<keyword evidence="3 5" id="KW-0067">ATP-binding</keyword>
<dbReference type="InterPro" id="IPR017871">
    <property type="entry name" value="ABC_transporter-like_CS"/>
</dbReference>
<gene>
    <name evidence="5" type="primary">sagG</name>
    <name evidence="5" type="ORF">GCM10011282_01020</name>
</gene>
<evidence type="ECO:0000259" key="4">
    <source>
        <dbReference type="PROSITE" id="PS50893"/>
    </source>
</evidence>
<evidence type="ECO:0000256" key="2">
    <source>
        <dbReference type="ARBA" id="ARBA00022741"/>
    </source>
</evidence>
<keyword evidence="1" id="KW-1003">Cell membrane</keyword>
<dbReference type="Gene3D" id="3.40.50.300">
    <property type="entry name" value="P-loop containing nucleotide triphosphate hydrolases"/>
    <property type="match status" value="1"/>
</dbReference>
<evidence type="ECO:0000313" key="5">
    <source>
        <dbReference type="EMBL" id="GGW99068.1"/>
    </source>
</evidence>
<dbReference type="InterPro" id="IPR003439">
    <property type="entry name" value="ABC_transporter-like_ATP-bd"/>
</dbReference>
<dbReference type="PROSITE" id="PS50893">
    <property type="entry name" value="ABC_TRANSPORTER_2"/>
    <property type="match status" value="1"/>
</dbReference>
<dbReference type="SUPFAM" id="SSF52540">
    <property type="entry name" value="P-loop containing nucleoside triphosphate hydrolases"/>
    <property type="match status" value="1"/>
</dbReference>
<evidence type="ECO:0000313" key="6">
    <source>
        <dbReference type="Proteomes" id="UP000620127"/>
    </source>
</evidence>
<keyword evidence="1" id="KW-0472">Membrane</keyword>
<dbReference type="PROSITE" id="PS00211">
    <property type="entry name" value="ABC_TRANSPORTER_1"/>
    <property type="match status" value="1"/>
</dbReference>
<keyword evidence="2" id="KW-0547">Nucleotide-binding</keyword>
<dbReference type="RefSeq" id="WP_189344078.1">
    <property type="nucleotide sequence ID" value="NZ_BMYT01000001.1"/>
</dbReference>
<name>A0ABQ2X4H5_9BURK</name>
<dbReference type="Proteomes" id="UP000620127">
    <property type="component" value="Unassembled WGS sequence"/>
</dbReference>
<sequence>MANTVLEVKQLCKTFAQRTVVDHVSFQVHVGQTIGLLGPNGAGKSTTVNMICGLLKADQGEVLLAGESMFATNNKAKSLLGLVPQDLALIDDISARENLKLFGALYGLSGGILRQRCDIVLDMVGLTERAKDKPASFSGGMKRRLNIAAALIHDPQLLILDEPTVGIDPQSRNAIFETLEILKSQGRALIYTSHYMEEVERLADHIVIMDHGKVIANETPAELLRRLPAQAALHVCLQGPISPFILEQLKQQMGVTELALADANKTLEIALQTQESALPVLNFLRQVAGEITHFSTAKSKLEDVFLSLTGRSLRD</sequence>
<dbReference type="PANTHER" id="PTHR43582:SF2">
    <property type="entry name" value="LINEARMYCIN RESISTANCE ATP-BINDING PROTEIN LNRL"/>
    <property type="match status" value="1"/>
</dbReference>
<organism evidence="5 6">
    <name type="scientific">Undibacterium macrobrachii</name>
    <dbReference type="NCBI Taxonomy" id="1119058"/>
    <lineage>
        <taxon>Bacteria</taxon>
        <taxon>Pseudomonadati</taxon>
        <taxon>Pseudomonadota</taxon>
        <taxon>Betaproteobacteria</taxon>
        <taxon>Burkholderiales</taxon>
        <taxon>Oxalobacteraceae</taxon>
        <taxon>Undibacterium</taxon>
    </lineage>
</organism>
<dbReference type="EMBL" id="BMYT01000001">
    <property type="protein sequence ID" value="GGW99068.1"/>
    <property type="molecule type" value="Genomic_DNA"/>
</dbReference>
<evidence type="ECO:0000256" key="1">
    <source>
        <dbReference type="ARBA" id="ARBA00022475"/>
    </source>
</evidence>
<reference evidence="6" key="1">
    <citation type="journal article" date="2019" name="Int. J. Syst. Evol. Microbiol.">
        <title>The Global Catalogue of Microorganisms (GCM) 10K type strain sequencing project: providing services to taxonomists for standard genome sequencing and annotation.</title>
        <authorList>
            <consortium name="The Broad Institute Genomics Platform"/>
            <consortium name="The Broad Institute Genome Sequencing Center for Infectious Disease"/>
            <person name="Wu L."/>
            <person name="Ma J."/>
        </authorList>
    </citation>
    <scope>NUCLEOTIDE SEQUENCE [LARGE SCALE GENOMIC DNA]</scope>
    <source>
        <strain evidence="6">KCTC 23916</strain>
    </source>
</reference>
<feature type="domain" description="ABC transporter" evidence="4">
    <location>
        <begin position="6"/>
        <end position="236"/>
    </location>
</feature>
<dbReference type="InterPro" id="IPR003593">
    <property type="entry name" value="AAA+_ATPase"/>
</dbReference>
<evidence type="ECO:0000256" key="3">
    <source>
        <dbReference type="ARBA" id="ARBA00022840"/>
    </source>
</evidence>
<proteinExistence type="predicted"/>
<dbReference type="PANTHER" id="PTHR43582">
    <property type="entry name" value="LINEARMYCIN RESISTANCE ATP-BINDING PROTEIN LNRL"/>
    <property type="match status" value="1"/>
</dbReference>
<accession>A0ABQ2X4H5</accession>
<dbReference type="InterPro" id="IPR027417">
    <property type="entry name" value="P-loop_NTPase"/>
</dbReference>
<dbReference type="GO" id="GO:0005524">
    <property type="term" value="F:ATP binding"/>
    <property type="evidence" value="ECO:0007669"/>
    <property type="project" value="UniProtKB-KW"/>
</dbReference>
<keyword evidence="6" id="KW-1185">Reference proteome</keyword>